<dbReference type="OrthoDB" id="5978043at2759"/>
<evidence type="ECO:0000313" key="2">
    <source>
        <dbReference type="Proteomes" id="UP000887013"/>
    </source>
</evidence>
<dbReference type="Proteomes" id="UP000887013">
    <property type="component" value="Unassembled WGS sequence"/>
</dbReference>
<sequence>MEFFLQNWDKAYFSALYFLQNNGLAENYAETVEKDLRSMISEREILHYKLNNFFFRFRISPDTVIVEIPGKILFNIHLRPRLDLIFPDICLRMKRKQDEVRRRNVEIHAFFASFALEIEEYVGITIYGLESSGCIDGDENAPIEFLDNFIYLLDAGYDYVSESSDIDVAKIEQSPLGKQMSMIKSLTWWEALVDLAGKRTEYS</sequence>
<dbReference type="EMBL" id="BMAW01126117">
    <property type="protein sequence ID" value="GFU15317.1"/>
    <property type="molecule type" value="Genomic_DNA"/>
</dbReference>
<accession>A0A8X6UHG5</accession>
<protein>
    <submittedName>
        <fullName evidence="1">Uncharacterized protein</fullName>
    </submittedName>
</protein>
<gene>
    <name evidence="1" type="ORF">NPIL_11601</name>
</gene>
<comment type="caution">
    <text evidence="1">The sequence shown here is derived from an EMBL/GenBank/DDBJ whole genome shotgun (WGS) entry which is preliminary data.</text>
</comment>
<dbReference type="AlphaFoldDB" id="A0A8X6UHG5"/>
<keyword evidence="2" id="KW-1185">Reference proteome</keyword>
<organism evidence="1 2">
    <name type="scientific">Nephila pilipes</name>
    <name type="common">Giant wood spider</name>
    <name type="synonym">Nephila maculata</name>
    <dbReference type="NCBI Taxonomy" id="299642"/>
    <lineage>
        <taxon>Eukaryota</taxon>
        <taxon>Metazoa</taxon>
        <taxon>Ecdysozoa</taxon>
        <taxon>Arthropoda</taxon>
        <taxon>Chelicerata</taxon>
        <taxon>Arachnida</taxon>
        <taxon>Araneae</taxon>
        <taxon>Araneomorphae</taxon>
        <taxon>Entelegynae</taxon>
        <taxon>Araneoidea</taxon>
        <taxon>Nephilidae</taxon>
        <taxon>Nephila</taxon>
    </lineage>
</organism>
<name>A0A8X6UHG5_NEPPI</name>
<reference evidence="1" key="1">
    <citation type="submission" date="2020-08" db="EMBL/GenBank/DDBJ databases">
        <title>Multicomponent nature underlies the extraordinary mechanical properties of spider dragline silk.</title>
        <authorList>
            <person name="Kono N."/>
            <person name="Nakamura H."/>
            <person name="Mori M."/>
            <person name="Yoshida Y."/>
            <person name="Ohtoshi R."/>
            <person name="Malay A.D."/>
            <person name="Moran D.A.P."/>
            <person name="Tomita M."/>
            <person name="Numata K."/>
            <person name="Arakawa K."/>
        </authorList>
    </citation>
    <scope>NUCLEOTIDE SEQUENCE</scope>
</reference>
<evidence type="ECO:0000313" key="1">
    <source>
        <dbReference type="EMBL" id="GFU15317.1"/>
    </source>
</evidence>
<proteinExistence type="predicted"/>